<reference evidence="7" key="1">
    <citation type="submission" date="2023-07" db="EMBL/GenBank/DDBJ databases">
        <title>Study on multiphase classification of strain Alteromonas salexigens isolated from the Yellow Sea.</title>
        <authorList>
            <person name="Sun L."/>
        </authorList>
    </citation>
    <scope>NUCLEOTIDE SEQUENCE [LARGE SCALE GENOMIC DNA]</scope>
    <source>
        <strain evidence="7">ASW11-19</strain>
    </source>
</reference>
<evidence type="ECO:0000256" key="2">
    <source>
        <dbReference type="ARBA" id="ARBA00009149"/>
    </source>
</evidence>
<dbReference type="InterPro" id="IPR052563">
    <property type="entry name" value="FliK"/>
</dbReference>
<organism evidence="6 7">
    <name type="scientific">Alteromonas salexigens</name>
    <dbReference type="NCBI Taxonomy" id="2982530"/>
    <lineage>
        <taxon>Bacteria</taxon>
        <taxon>Pseudomonadati</taxon>
        <taxon>Pseudomonadota</taxon>
        <taxon>Gammaproteobacteria</taxon>
        <taxon>Alteromonadales</taxon>
        <taxon>Alteromonadaceae</taxon>
        <taxon>Alteromonas/Salinimonas group</taxon>
        <taxon>Alteromonas</taxon>
    </lineage>
</organism>
<feature type="compositionally biased region" description="Polar residues" evidence="4">
    <location>
        <begin position="18"/>
        <end position="31"/>
    </location>
</feature>
<evidence type="ECO:0000256" key="3">
    <source>
        <dbReference type="ARBA" id="ARBA00022795"/>
    </source>
</evidence>
<protein>
    <submittedName>
        <fullName evidence="6">Flagellar hook-length control protein FliK</fullName>
    </submittedName>
</protein>
<dbReference type="RefSeq" id="WP_262994271.1">
    <property type="nucleotide sequence ID" value="NZ_JAOTJC010000008.1"/>
</dbReference>
<gene>
    <name evidence="6" type="ORF">OCL06_10460</name>
</gene>
<sequence>MMQQVAASRSDIAALGKSSAQTETDAQQTESEFGALFQQAAEADKGANPATSGAASTSEQGRQTSDRQSHQELNRSRQAADKASVNSSGEDAEYVTDAPERTDGVSAAEPAESKADRMTSIPVEPVTDEPNDGNLVDMKALPEKASLQDLLNDQQGEVDWLAYVDAVRKASGEAVAPEKPGDRYETLPVMPAPAASDEAATDPLTALLAALHGEDPAAEAAQFSAIEATGITAGKVTEHRADKGDGKQEILPIMPIMTRIAELLGEQTSEGTGAPASGSNKEALSALRGELMAALRQNTGSNETVNNAPLANLTEGDADLLLQVLQSEVVQAAKDGGEKLKTLPVGPGPEVGANNQTGQLAGMATADAAKSLMQSMQAGSEASQQQMTEALAEKVVALLPPTASDQQHQQVKQSIIGGIQEIQSQLAQGREPGIDLKALVTDALRDANIPVTPHMLSQAEQQVSQLHMMLSSAQSTAAQVVSSQLVSTDAVIQENSQVRSESTKAQAQADGLDKPVNITKAEGQQQLHEKIRWMVNARNPMAEIRLDPPELGSMQVRVNVNGDTASVNFVVQSQQAKDALADAAPRLRDMLAEQGIELGESFVQQQGSGEEGTGDETDGQFAGRGQRSDDEEEHTVIEQPITRESRGGIDYYA</sequence>
<feature type="compositionally biased region" description="Basic and acidic residues" evidence="4">
    <location>
        <begin position="64"/>
        <end position="80"/>
    </location>
</feature>
<evidence type="ECO:0000256" key="4">
    <source>
        <dbReference type="SAM" id="MobiDB-lite"/>
    </source>
</evidence>
<evidence type="ECO:0000259" key="5">
    <source>
        <dbReference type="Pfam" id="PF02120"/>
    </source>
</evidence>
<dbReference type="EMBL" id="JAOTJC010000008">
    <property type="protein sequence ID" value="MCU7555023.1"/>
    <property type="molecule type" value="Genomic_DNA"/>
</dbReference>
<keyword evidence="6" id="KW-0969">Cilium</keyword>
<dbReference type="InterPro" id="IPR001635">
    <property type="entry name" value="Flag_hook_Flik"/>
</dbReference>
<evidence type="ECO:0000313" key="7">
    <source>
        <dbReference type="Proteomes" id="UP001209257"/>
    </source>
</evidence>
<keyword evidence="3" id="KW-1005">Bacterial flagellum biogenesis</keyword>
<dbReference type="PANTHER" id="PTHR37533">
    <property type="entry name" value="FLAGELLAR HOOK-LENGTH CONTROL PROTEIN"/>
    <property type="match status" value="1"/>
</dbReference>
<dbReference type="PRINTS" id="PR01007">
    <property type="entry name" value="FLGHOOKFLIK"/>
</dbReference>
<dbReference type="PANTHER" id="PTHR37533:SF2">
    <property type="entry name" value="FLAGELLAR HOOK-LENGTH CONTROL PROTEIN"/>
    <property type="match status" value="1"/>
</dbReference>
<keyword evidence="7" id="KW-1185">Reference proteome</keyword>
<feature type="domain" description="Flagellar hook-length control protein-like C-terminal" evidence="5">
    <location>
        <begin position="529"/>
        <end position="609"/>
    </location>
</feature>
<dbReference type="InterPro" id="IPR038610">
    <property type="entry name" value="FliK-like_C_sf"/>
</dbReference>
<comment type="caution">
    <text evidence="6">The sequence shown here is derived from an EMBL/GenBank/DDBJ whole genome shotgun (WGS) entry which is preliminary data.</text>
</comment>
<keyword evidence="6" id="KW-0966">Cell projection</keyword>
<comment type="similarity">
    <text evidence="2">Belongs to the FliK family.</text>
</comment>
<proteinExistence type="inferred from homology"/>
<name>A0ABT2VQ75_9ALTE</name>
<dbReference type="Pfam" id="PF02120">
    <property type="entry name" value="Flg_hook"/>
    <property type="match status" value="1"/>
</dbReference>
<comment type="function">
    <text evidence="1">Controls the length of the flagellar hook.</text>
</comment>
<dbReference type="Proteomes" id="UP001209257">
    <property type="component" value="Unassembled WGS sequence"/>
</dbReference>
<evidence type="ECO:0000313" key="6">
    <source>
        <dbReference type="EMBL" id="MCU7555023.1"/>
    </source>
</evidence>
<evidence type="ECO:0000256" key="1">
    <source>
        <dbReference type="ARBA" id="ARBA00003944"/>
    </source>
</evidence>
<dbReference type="InterPro" id="IPR021136">
    <property type="entry name" value="Flagellar_hook_control-like_C"/>
</dbReference>
<feature type="region of interest" description="Disordered" evidence="4">
    <location>
        <begin position="604"/>
        <end position="653"/>
    </location>
</feature>
<dbReference type="Gene3D" id="3.30.750.140">
    <property type="match status" value="1"/>
</dbReference>
<dbReference type="CDD" id="cd17470">
    <property type="entry name" value="T3SS_Flik_C"/>
    <property type="match status" value="1"/>
</dbReference>
<feature type="region of interest" description="Disordered" evidence="4">
    <location>
        <begin position="1"/>
        <end position="136"/>
    </location>
</feature>
<feature type="compositionally biased region" description="Polar residues" evidence="4">
    <location>
        <begin position="49"/>
        <end position="63"/>
    </location>
</feature>
<accession>A0ABT2VQ75</accession>
<keyword evidence="6" id="KW-0282">Flagellum</keyword>